<organism evidence="1 2">
    <name type="scientific">Bradyrhizobium amphicarpaeae</name>
    <dbReference type="NCBI Taxonomy" id="1404768"/>
    <lineage>
        <taxon>Bacteria</taxon>
        <taxon>Pseudomonadati</taxon>
        <taxon>Pseudomonadota</taxon>
        <taxon>Alphaproteobacteria</taxon>
        <taxon>Hyphomicrobiales</taxon>
        <taxon>Nitrobacteraceae</taxon>
        <taxon>Bradyrhizobium</taxon>
    </lineage>
</organism>
<evidence type="ECO:0000313" key="2">
    <source>
        <dbReference type="Proteomes" id="UP000215884"/>
    </source>
</evidence>
<evidence type="ECO:0000313" key="1">
    <source>
        <dbReference type="EMBL" id="AWM01358.1"/>
    </source>
</evidence>
<gene>
    <name evidence="1" type="ORF">CIT40_15830</name>
</gene>
<sequence length="68" mass="7791">MLDRRKDIGNQPCTFCLFIVSKQSEQLREQARRAERLALTVSNDEAGKALKVLARQFDEDADRLEKPA</sequence>
<name>A0A2U8PW13_9BRAD</name>
<reference evidence="1 2" key="1">
    <citation type="journal article" date="2017" name="Syst. Appl. Microbiol.">
        <title>Soybeans inoculated with root zone soils of Canadian native legumes harbour diverse and novel Bradyrhizobium spp. that possess agricultural potential.</title>
        <authorList>
            <person name="Bromfield E.S.P."/>
            <person name="Cloutier S."/>
            <person name="Tambong J.T."/>
            <person name="Tran Thi T.V."/>
        </authorList>
    </citation>
    <scope>NUCLEOTIDE SEQUENCE [LARGE SCALE GENOMIC DNA]</scope>
    <source>
        <strain evidence="1 2">39S1MB</strain>
    </source>
</reference>
<reference evidence="1 2" key="2">
    <citation type="journal article" date="2019" name="Int. J. Syst. Evol. Microbiol.">
        <title>Description and complete genome sequence of Bradyrhizobium amphicarpaeae sp. nov., harbouring photosystem and nitrogen-fixation genes.</title>
        <authorList>
            <person name="Bromfield E.S.P."/>
            <person name="Cloutier S."/>
            <person name="Nguyen H.D.T."/>
        </authorList>
    </citation>
    <scope>NUCLEOTIDE SEQUENCE [LARGE SCALE GENOMIC DNA]</scope>
    <source>
        <strain evidence="1 2">39S1MB</strain>
    </source>
</reference>
<keyword evidence="2" id="KW-1185">Reference proteome</keyword>
<accession>A0A2U8PW13</accession>
<dbReference type="AlphaFoldDB" id="A0A2U8PW13"/>
<proteinExistence type="predicted"/>
<dbReference type="EMBL" id="CP029426">
    <property type="protein sequence ID" value="AWM01358.1"/>
    <property type="molecule type" value="Genomic_DNA"/>
</dbReference>
<protein>
    <submittedName>
        <fullName evidence="1">Uncharacterized protein</fullName>
    </submittedName>
</protein>
<dbReference type="Proteomes" id="UP000215884">
    <property type="component" value="Chromosome"/>
</dbReference>